<proteinExistence type="predicted"/>
<evidence type="ECO:0000313" key="1">
    <source>
        <dbReference type="EMBL" id="AGM15663.1"/>
    </source>
</evidence>
<reference evidence="1 2" key="1">
    <citation type="journal article" date="2013" name="Proc. Natl. Acad. Sci. U.S.A.">
        <title>Genome of Phaeocystis globosa virus PgV-16T highlights the common ancestry of the largest known DNA viruses infecting eukaryotes.</title>
        <authorList>
            <person name="Santini S."/>
            <person name="Jeudy S."/>
            <person name="Bartoli J."/>
            <person name="Poirot O."/>
            <person name="Lescot M."/>
            <person name="Abergel C."/>
            <person name="Barbe V."/>
            <person name="Wommack K.E."/>
            <person name="Noordeloos A.A."/>
            <person name="Brussaard C.P."/>
            <person name="Claverie J.M."/>
        </authorList>
    </citation>
    <scope>NUCLEOTIDE SEQUENCE [LARGE SCALE GENOMIC DNA]</scope>
    <source>
        <strain evidence="1 2">16T</strain>
    </source>
</reference>
<keyword evidence="2" id="KW-1185">Reference proteome</keyword>
<dbReference type="EMBL" id="KC662249">
    <property type="protein sequence ID" value="AGM15663.1"/>
    <property type="molecule type" value="Genomic_DNA"/>
</dbReference>
<organism evidence="1 2">
    <name type="scientific">Phaeocystis globosa virus PgV-16T</name>
    <dbReference type="NCBI Taxonomy" id="3071227"/>
    <lineage>
        <taxon>Viruses</taxon>
        <taxon>Varidnaviria</taxon>
        <taxon>Bamfordvirae</taxon>
        <taxon>Nucleocytoviricota</taxon>
        <taxon>Megaviricetes</taxon>
        <taxon>Imitervirales</taxon>
        <taxon>Mesomimiviridae</taxon>
        <taxon>Tethysvirus</taxon>
        <taxon>Tethysvirus hollandense</taxon>
    </lineage>
</organism>
<gene>
    <name evidence="1" type="ORF">PGCG_00352</name>
</gene>
<dbReference type="Proteomes" id="UP000204225">
    <property type="component" value="Segment"/>
</dbReference>
<protein>
    <submittedName>
        <fullName evidence="1">Uncharacterized protein</fullName>
    </submittedName>
</protein>
<accession>A0AC59EXN0</accession>
<evidence type="ECO:0000313" key="2">
    <source>
        <dbReference type="Proteomes" id="UP000204225"/>
    </source>
</evidence>
<sequence length="145" mass="17212">MASVFGDLPYDIQEKIYFMRLEQSTITINHILTRAYYNKTRRKTDLQEMIMRLPQYTDELETFHNPFDVNVRNTLFMALRVLTHREVSIFGAAADWWHISFLQPVKRGLELMQYEGGPYSNIYNETESLYNKLLAKFDCLSLLMI</sequence>
<name>A0AC59EXN0_9VIRU</name>